<feature type="compositionally biased region" description="Basic and acidic residues" evidence="1">
    <location>
        <begin position="269"/>
        <end position="280"/>
    </location>
</feature>
<dbReference type="Proteomes" id="UP000326924">
    <property type="component" value="Unassembled WGS sequence"/>
</dbReference>
<evidence type="ECO:0000313" key="2">
    <source>
        <dbReference type="EMBL" id="KAA8896551.1"/>
    </source>
</evidence>
<reference evidence="2 3" key="1">
    <citation type="submission" date="2019-09" db="EMBL/GenBank/DDBJ databases">
        <title>Draft genome of the ectomycorrhizal ascomycete Sphaerosporella brunnea.</title>
        <authorList>
            <consortium name="DOE Joint Genome Institute"/>
            <person name="Benucci G.M."/>
            <person name="Marozzi G."/>
            <person name="Antonielli L."/>
            <person name="Sanchez S."/>
            <person name="Marco P."/>
            <person name="Wang X."/>
            <person name="Falini L.B."/>
            <person name="Barry K."/>
            <person name="Haridas S."/>
            <person name="Lipzen A."/>
            <person name="Labutti K."/>
            <person name="Grigoriev I.V."/>
            <person name="Murat C."/>
            <person name="Martin F."/>
            <person name="Albertini E."/>
            <person name="Donnini D."/>
            <person name="Bonito G."/>
        </authorList>
    </citation>
    <scope>NUCLEOTIDE SEQUENCE [LARGE SCALE GENOMIC DNA]</scope>
    <source>
        <strain evidence="2 3">Sb_GMNB300</strain>
    </source>
</reference>
<dbReference type="EMBL" id="VXIS01000210">
    <property type="protein sequence ID" value="KAA8896551.1"/>
    <property type="molecule type" value="Genomic_DNA"/>
</dbReference>
<protein>
    <submittedName>
        <fullName evidence="2">Uncharacterized protein</fullName>
    </submittedName>
</protein>
<gene>
    <name evidence="2" type="ORF">FN846DRAFT_910673</name>
</gene>
<dbReference type="InParanoid" id="A0A5J5ELF2"/>
<feature type="region of interest" description="Disordered" evidence="1">
    <location>
        <begin position="247"/>
        <end position="316"/>
    </location>
</feature>
<sequence>MSMHDDDPDESELSPDYRLASLLEESGIKSCVVGEAVTMYYGSNQVLPELHIVIADEQSSKQPQQHRSVTISAKVAKKMNERPRVIGAHHPVDEACRLASYQRAKLHVIDNFNCETLLSWHDGLVHLFSEGAGDSNEPADHERLGQEKDNCAVENETQVGFSQHRSAEATTLDDLTIGRTLLRDEGNREEIDARSYDGLTRLQRIDDALSREFSGTTNSVERASTTIDEIAEGGGEPQAIWEGRELEGENGDSTGKKPADDENPSSIEENYRMRIGEYRWHGQGKLASTRETKTRSSGVEVKLSGVQPPQRPVSLR</sequence>
<keyword evidence="3" id="KW-1185">Reference proteome</keyword>
<accession>A0A5J5ELF2</accession>
<proteinExistence type="predicted"/>
<dbReference type="AlphaFoldDB" id="A0A5J5ELF2"/>
<organism evidence="2 3">
    <name type="scientific">Sphaerosporella brunnea</name>
    <dbReference type="NCBI Taxonomy" id="1250544"/>
    <lineage>
        <taxon>Eukaryota</taxon>
        <taxon>Fungi</taxon>
        <taxon>Dikarya</taxon>
        <taxon>Ascomycota</taxon>
        <taxon>Pezizomycotina</taxon>
        <taxon>Pezizomycetes</taxon>
        <taxon>Pezizales</taxon>
        <taxon>Pyronemataceae</taxon>
        <taxon>Sphaerosporella</taxon>
    </lineage>
</organism>
<evidence type="ECO:0000313" key="3">
    <source>
        <dbReference type="Proteomes" id="UP000326924"/>
    </source>
</evidence>
<name>A0A5J5ELF2_9PEZI</name>
<comment type="caution">
    <text evidence="2">The sequence shown here is derived from an EMBL/GenBank/DDBJ whole genome shotgun (WGS) entry which is preliminary data.</text>
</comment>
<evidence type="ECO:0000256" key="1">
    <source>
        <dbReference type="SAM" id="MobiDB-lite"/>
    </source>
</evidence>